<evidence type="ECO:0000313" key="8">
    <source>
        <dbReference type="Proteomes" id="UP000219621"/>
    </source>
</evidence>
<dbReference type="PANTHER" id="PTHR33529:SF6">
    <property type="entry name" value="YJGP_YJGQ FAMILY PERMEASE"/>
    <property type="match status" value="1"/>
</dbReference>
<keyword evidence="5 6" id="KW-0472">Membrane</keyword>
<dbReference type="GO" id="GO:0055085">
    <property type="term" value="P:transmembrane transport"/>
    <property type="evidence" value="ECO:0007669"/>
    <property type="project" value="InterPro"/>
</dbReference>
<name>A0A286G2F2_9PROT</name>
<organism evidence="7 8">
    <name type="scientific">Caenispirillum bisanense</name>
    <dbReference type="NCBI Taxonomy" id="414052"/>
    <lineage>
        <taxon>Bacteria</taxon>
        <taxon>Pseudomonadati</taxon>
        <taxon>Pseudomonadota</taxon>
        <taxon>Alphaproteobacteria</taxon>
        <taxon>Rhodospirillales</taxon>
        <taxon>Novispirillaceae</taxon>
        <taxon>Caenispirillum</taxon>
    </lineage>
</organism>
<keyword evidence="8" id="KW-1185">Reference proteome</keyword>
<proteinExistence type="predicted"/>
<dbReference type="PANTHER" id="PTHR33529">
    <property type="entry name" value="SLR0882 PROTEIN-RELATED"/>
    <property type="match status" value="1"/>
</dbReference>
<feature type="transmembrane region" description="Helical" evidence="6">
    <location>
        <begin position="284"/>
        <end position="302"/>
    </location>
</feature>
<dbReference type="GO" id="GO:0015920">
    <property type="term" value="P:lipopolysaccharide transport"/>
    <property type="evidence" value="ECO:0007669"/>
    <property type="project" value="TreeGrafter"/>
</dbReference>
<accession>A0A286G2F2</accession>
<keyword evidence="3 6" id="KW-0812">Transmembrane</keyword>
<keyword evidence="4 6" id="KW-1133">Transmembrane helix</keyword>
<dbReference type="RefSeq" id="WP_245913325.1">
    <property type="nucleotide sequence ID" value="NZ_OCNJ01000001.1"/>
</dbReference>
<feature type="transmembrane region" description="Helical" evidence="6">
    <location>
        <begin position="12"/>
        <end position="29"/>
    </location>
</feature>
<keyword evidence="2" id="KW-1003">Cell membrane</keyword>
<reference evidence="7 8" key="1">
    <citation type="submission" date="2017-09" db="EMBL/GenBank/DDBJ databases">
        <authorList>
            <person name="Ehlers B."/>
            <person name="Leendertz F.H."/>
        </authorList>
    </citation>
    <scope>NUCLEOTIDE SEQUENCE [LARGE SCALE GENOMIC DNA]</scope>
    <source>
        <strain evidence="7 8">USBA 140</strain>
    </source>
</reference>
<gene>
    <name evidence="7" type="ORF">SAMN05421508_101215</name>
</gene>
<dbReference type="InterPro" id="IPR030922">
    <property type="entry name" value="LptF"/>
</dbReference>
<feature type="transmembrane region" description="Helical" evidence="6">
    <location>
        <begin position="341"/>
        <end position="358"/>
    </location>
</feature>
<dbReference type="InterPro" id="IPR005495">
    <property type="entry name" value="LptG/LptF_permease"/>
</dbReference>
<evidence type="ECO:0000256" key="1">
    <source>
        <dbReference type="ARBA" id="ARBA00004651"/>
    </source>
</evidence>
<evidence type="ECO:0000256" key="3">
    <source>
        <dbReference type="ARBA" id="ARBA00022692"/>
    </source>
</evidence>
<evidence type="ECO:0000256" key="4">
    <source>
        <dbReference type="ARBA" id="ARBA00022989"/>
    </source>
</evidence>
<dbReference type="AlphaFoldDB" id="A0A286G2F2"/>
<protein>
    <submittedName>
        <fullName evidence="7">Lipopolysaccharide export system permease protein</fullName>
    </submittedName>
</protein>
<dbReference type="EMBL" id="OCNJ01000001">
    <property type="protein sequence ID" value="SOD89426.1"/>
    <property type="molecule type" value="Genomic_DNA"/>
</dbReference>
<dbReference type="Pfam" id="PF03739">
    <property type="entry name" value="LptF_LptG"/>
    <property type="match status" value="1"/>
</dbReference>
<feature type="transmembrane region" description="Helical" evidence="6">
    <location>
        <begin position="98"/>
        <end position="122"/>
    </location>
</feature>
<evidence type="ECO:0000256" key="2">
    <source>
        <dbReference type="ARBA" id="ARBA00022475"/>
    </source>
</evidence>
<evidence type="ECO:0000313" key="7">
    <source>
        <dbReference type="EMBL" id="SOD89426.1"/>
    </source>
</evidence>
<feature type="transmembrane region" description="Helical" evidence="6">
    <location>
        <begin position="49"/>
        <end position="77"/>
    </location>
</feature>
<dbReference type="GO" id="GO:0043190">
    <property type="term" value="C:ATP-binding cassette (ABC) transporter complex"/>
    <property type="evidence" value="ECO:0007669"/>
    <property type="project" value="InterPro"/>
</dbReference>
<dbReference type="Proteomes" id="UP000219621">
    <property type="component" value="Unassembled WGS sequence"/>
</dbReference>
<evidence type="ECO:0000256" key="5">
    <source>
        <dbReference type="ARBA" id="ARBA00023136"/>
    </source>
</evidence>
<sequence>MRLITRYILRQLALGTLLVSAGLAVVLWLTQSLRLVEMIISKGLGLGVFVKMTMLLMPSFLVIVFPIALFAVILFTYNRLNGDRELVVMRAVGLGPFGLAKPALLVALVLTGLCYGLTLYIAPKSVETFREMRWQVRNDLTQVLVQEGAFTEIEPGLTVYVRERGPDDELLGILLHDNREPARPVTIMADRGALLNTPEGARVLMETGNRQEVEEGTGRMSLLYFDRHVLELGKIGGEAGPRFRDARERMTDELLAISTENSELGEEDVRKFHAEAHQRLSSPLFNLSFALIACAAMLTGAFNRRGHGARVLTAVAAMVGVQVMGLAAINGAATSEALMPLIYGVAIVPGVIAAAVLYRSTRAVAGPIGPAVPQGEA</sequence>
<evidence type="ECO:0000256" key="6">
    <source>
        <dbReference type="SAM" id="Phobius"/>
    </source>
</evidence>
<dbReference type="NCBIfam" id="TIGR04407">
    <property type="entry name" value="LptF_YjgP"/>
    <property type="match status" value="1"/>
</dbReference>
<feature type="transmembrane region" description="Helical" evidence="6">
    <location>
        <begin position="309"/>
        <end position="329"/>
    </location>
</feature>
<comment type="subcellular location">
    <subcellularLocation>
        <location evidence="1">Cell membrane</location>
        <topology evidence="1">Multi-pass membrane protein</topology>
    </subcellularLocation>
</comment>